<dbReference type="PANTHER" id="PTHR43358">
    <property type="entry name" value="ALPHA/BETA-HYDROLASE"/>
    <property type="match status" value="1"/>
</dbReference>
<dbReference type="SUPFAM" id="SSF53474">
    <property type="entry name" value="alpha/beta-Hydrolases"/>
    <property type="match status" value="1"/>
</dbReference>
<evidence type="ECO:0000313" key="2">
    <source>
        <dbReference type="EMBL" id="WOT06908.1"/>
    </source>
</evidence>
<dbReference type="Pfam" id="PF00561">
    <property type="entry name" value="Abhydrolase_1"/>
    <property type="match status" value="1"/>
</dbReference>
<keyword evidence="3" id="KW-1185">Reference proteome</keyword>
<dbReference type="InterPro" id="IPR000073">
    <property type="entry name" value="AB_hydrolase_1"/>
</dbReference>
<dbReference type="GO" id="GO:0016787">
    <property type="term" value="F:hydrolase activity"/>
    <property type="evidence" value="ECO:0007669"/>
    <property type="project" value="UniProtKB-KW"/>
</dbReference>
<dbReference type="Proteomes" id="UP001529491">
    <property type="component" value="Chromosome"/>
</dbReference>
<reference evidence="2 3" key="1">
    <citation type="submission" date="2023-10" db="EMBL/GenBank/DDBJ databases">
        <title>Complete genome sequence of Shewanella sp. DAU334.</title>
        <authorList>
            <person name="Lee Y.-S."/>
            <person name="Jeong H.-R."/>
            <person name="Hwang E.-J."/>
            <person name="Choi Y.-L."/>
            <person name="Kim G.-D."/>
        </authorList>
    </citation>
    <scope>NUCLEOTIDE SEQUENCE [LARGE SCALE GENOMIC DNA]</scope>
    <source>
        <strain evidence="2 3">DAU334</strain>
    </source>
</reference>
<dbReference type="InterPro" id="IPR029058">
    <property type="entry name" value="AB_hydrolase_fold"/>
</dbReference>
<dbReference type="InterPro" id="IPR052920">
    <property type="entry name" value="DNA-binding_regulatory"/>
</dbReference>
<organism evidence="2 3">
    <name type="scientific">Shewanella youngdeokensis</name>
    <dbReference type="NCBI Taxonomy" id="2999068"/>
    <lineage>
        <taxon>Bacteria</taxon>
        <taxon>Pseudomonadati</taxon>
        <taxon>Pseudomonadota</taxon>
        <taxon>Gammaproteobacteria</taxon>
        <taxon>Alteromonadales</taxon>
        <taxon>Shewanellaceae</taxon>
        <taxon>Shewanella</taxon>
    </lineage>
</organism>
<dbReference type="EMBL" id="CP136522">
    <property type="protein sequence ID" value="WOT06908.1"/>
    <property type="molecule type" value="Genomic_DNA"/>
</dbReference>
<accession>A0ABZ0K2W6</accession>
<sequence length="296" mass="33008">MIKKTLLAFTLIAAISLLAVAWYFSTVILHLSVYDCNPEHYVFCGDPSTQGIAFEEVSFTSEDGFTLPGWYMASSSHDEAILLVHGRGANRTEGMRYAKPLIAAGYNVLAFDMRHPRQDPAIISTMGYFEQKDVVAALNYLENDKHITRIGLMGFSMGATTGIIVMAKDARVRVGVFSGGYANSMDVLADQARNSYGLPRYPLLPIVEQLFAWRGNVNVAQTHAENYIGQISPRPVYIMHGTADETVDFSHGQRLYSAAQQPKQFWQAQGGRHTRLWQHDTIKAETSVVKFFTDNL</sequence>
<dbReference type="RefSeq" id="WP_310471180.1">
    <property type="nucleotide sequence ID" value="NZ_CP136522.1"/>
</dbReference>
<evidence type="ECO:0000259" key="1">
    <source>
        <dbReference type="Pfam" id="PF00561"/>
    </source>
</evidence>
<proteinExistence type="predicted"/>
<evidence type="ECO:0000313" key="3">
    <source>
        <dbReference type="Proteomes" id="UP001529491"/>
    </source>
</evidence>
<feature type="domain" description="AB hydrolase-1" evidence="1">
    <location>
        <begin position="80"/>
        <end position="196"/>
    </location>
</feature>
<keyword evidence="2" id="KW-0378">Hydrolase</keyword>
<gene>
    <name evidence="2" type="ORF">RGE70_09280</name>
</gene>
<dbReference type="Gene3D" id="3.40.50.1820">
    <property type="entry name" value="alpha/beta hydrolase"/>
    <property type="match status" value="1"/>
</dbReference>
<name>A0ABZ0K2W6_9GAMM</name>
<dbReference type="PANTHER" id="PTHR43358:SF4">
    <property type="entry name" value="ALPHA_BETA HYDROLASE FOLD-1 DOMAIN-CONTAINING PROTEIN"/>
    <property type="match status" value="1"/>
</dbReference>
<protein>
    <submittedName>
        <fullName evidence="2">Alpha/beta fold hydrolase</fullName>
    </submittedName>
</protein>